<organism evidence="1 2">
    <name type="scientific">Mojavia pulchra JT2-VF2</name>
    <dbReference type="NCBI Taxonomy" id="287848"/>
    <lineage>
        <taxon>Bacteria</taxon>
        <taxon>Bacillati</taxon>
        <taxon>Cyanobacteriota</taxon>
        <taxon>Cyanophyceae</taxon>
        <taxon>Nostocales</taxon>
        <taxon>Nostocaceae</taxon>
    </lineage>
</organism>
<evidence type="ECO:0000313" key="1">
    <source>
        <dbReference type="EMBL" id="MBW4563398.1"/>
    </source>
</evidence>
<reference evidence="1" key="2">
    <citation type="journal article" date="2022" name="Microbiol. Resour. Announc.">
        <title>Metagenome Sequencing to Explore Phylogenomics of Terrestrial Cyanobacteria.</title>
        <authorList>
            <person name="Ward R.D."/>
            <person name="Stajich J.E."/>
            <person name="Johansen J.R."/>
            <person name="Huntemann M."/>
            <person name="Clum A."/>
            <person name="Foster B."/>
            <person name="Foster B."/>
            <person name="Roux S."/>
            <person name="Palaniappan K."/>
            <person name="Varghese N."/>
            <person name="Mukherjee S."/>
            <person name="Reddy T.B.K."/>
            <person name="Daum C."/>
            <person name="Copeland A."/>
            <person name="Chen I.A."/>
            <person name="Ivanova N.N."/>
            <person name="Kyrpides N.C."/>
            <person name="Shapiro N."/>
            <person name="Eloe-Fadrosh E.A."/>
            <person name="Pietrasiak N."/>
        </authorList>
    </citation>
    <scope>NUCLEOTIDE SEQUENCE</scope>
    <source>
        <strain evidence="1">JT2-VF2</strain>
    </source>
</reference>
<accession>A0A951Q1W8</accession>
<sequence length="48" mass="5162">MTAPNKASAIARILTNAHQNLRTQIPQPLKKGQPCALARSPTPSVAWL</sequence>
<gene>
    <name evidence="1" type="ORF">KME32_20085</name>
</gene>
<name>A0A951Q1W8_9NOST</name>
<evidence type="ECO:0000313" key="2">
    <source>
        <dbReference type="Proteomes" id="UP000715781"/>
    </source>
</evidence>
<comment type="caution">
    <text evidence="1">The sequence shown here is derived from an EMBL/GenBank/DDBJ whole genome shotgun (WGS) entry which is preliminary data.</text>
</comment>
<dbReference type="Proteomes" id="UP000715781">
    <property type="component" value="Unassembled WGS sequence"/>
</dbReference>
<dbReference type="AlphaFoldDB" id="A0A951Q1W8"/>
<reference evidence="1" key="1">
    <citation type="submission" date="2021-05" db="EMBL/GenBank/DDBJ databases">
        <authorList>
            <person name="Pietrasiak N."/>
            <person name="Ward R."/>
            <person name="Stajich J.E."/>
            <person name="Kurbessoian T."/>
        </authorList>
    </citation>
    <scope>NUCLEOTIDE SEQUENCE</scope>
    <source>
        <strain evidence="1">JT2-VF2</strain>
    </source>
</reference>
<dbReference type="EMBL" id="JAHHHN010000013">
    <property type="protein sequence ID" value="MBW4563398.1"/>
    <property type="molecule type" value="Genomic_DNA"/>
</dbReference>
<proteinExistence type="predicted"/>
<protein>
    <submittedName>
        <fullName evidence="1">Uncharacterized protein</fullName>
    </submittedName>
</protein>